<evidence type="ECO:0000256" key="1">
    <source>
        <dbReference type="SAM" id="MobiDB-lite"/>
    </source>
</evidence>
<evidence type="ECO:0000313" key="2">
    <source>
        <dbReference type="EMBL" id="KAJ4835534.1"/>
    </source>
</evidence>
<dbReference type="EMBL" id="JAKUCV010004375">
    <property type="protein sequence ID" value="KAJ4835534.1"/>
    <property type="molecule type" value="Genomic_DNA"/>
</dbReference>
<feature type="region of interest" description="Disordered" evidence="1">
    <location>
        <begin position="1"/>
        <end position="25"/>
    </location>
</feature>
<dbReference type="Proteomes" id="UP001141552">
    <property type="component" value="Unassembled WGS sequence"/>
</dbReference>
<reference evidence="2" key="2">
    <citation type="journal article" date="2023" name="Plants (Basel)">
        <title>Annotation of the Turnera subulata (Passifloraceae) Draft Genome Reveals the S-Locus Evolved after the Divergence of Turneroideae from Passifloroideae in a Stepwise Manner.</title>
        <authorList>
            <person name="Henning P.M."/>
            <person name="Roalson E.H."/>
            <person name="Mir W."/>
            <person name="McCubbin A.G."/>
            <person name="Shore J.S."/>
        </authorList>
    </citation>
    <scope>NUCLEOTIDE SEQUENCE</scope>
    <source>
        <strain evidence="2">F60SS</strain>
    </source>
</reference>
<reference evidence="2" key="1">
    <citation type="submission" date="2022-02" db="EMBL/GenBank/DDBJ databases">
        <authorList>
            <person name="Henning P.M."/>
            <person name="McCubbin A.G."/>
            <person name="Shore J.S."/>
        </authorList>
    </citation>
    <scope>NUCLEOTIDE SEQUENCE</scope>
    <source>
        <strain evidence="2">F60SS</strain>
        <tissue evidence="2">Leaves</tissue>
    </source>
</reference>
<comment type="caution">
    <text evidence="2">The sequence shown here is derived from an EMBL/GenBank/DDBJ whole genome shotgun (WGS) entry which is preliminary data.</text>
</comment>
<proteinExistence type="predicted"/>
<dbReference type="AlphaFoldDB" id="A0A9Q0FPV1"/>
<name>A0A9Q0FPV1_9ROSI</name>
<keyword evidence="3" id="KW-1185">Reference proteome</keyword>
<organism evidence="2 3">
    <name type="scientific">Turnera subulata</name>
    <dbReference type="NCBI Taxonomy" id="218843"/>
    <lineage>
        <taxon>Eukaryota</taxon>
        <taxon>Viridiplantae</taxon>
        <taxon>Streptophyta</taxon>
        <taxon>Embryophyta</taxon>
        <taxon>Tracheophyta</taxon>
        <taxon>Spermatophyta</taxon>
        <taxon>Magnoliopsida</taxon>
        <taxon>eudicotyledons</taxon>
        <taxon>Gunneridae</taxon>
        <taxon>Pentapetalae</taxon>
        <taxon>rosids</taxon>
        <taxon>fabids</taxon>
        <taxon>Malpighiales</taxon>
        <taxon>Passifloraceae</taxon>
        <taxon>Turnera</taxon>
    </lineage>
</organism>
<sequence>MWRQDASPGNFDSDRSISDEEDFNRDFGNNCISLTENTAKEEGMAVLSRLEMLQGEHELSSGKKISSEMIEACAVVKLYL</sequence>
<accession>A0A9Q0FPV1</accession>
<dbReference type="OrthoDB" id="1914453at2759"/>
<protein>
    <submittedName>
        <fullName evidence="2">Uncharacterized protein</fullName>
    </submittedName>
</protein>
<evidence type="ECO:0000313" key="3">
    <source>
        <dbReference type="Proteomes" id="UP001141552"/>
    </source>
</evidence>
<gene>
    <name evidence="2" type="ORF">Tsubulata_041077</name>
</gene>